<dbReference type="Proteomes" id="UP000265631">
    <property type="component" value="Unassembled WGS sequence"/>
</dbReference>
<dbReference type="HAMAP" id="MF_01475">
    <property type="entry name" value="Ribosomal_eL19"/>
    <property type="match status" value="1"/>
</dbReference>
<dbReference type="PANTHER" id="PTHR23346">
    <property type="entry name" value="TRANSLATIONAL ACTIVATOR GCN1-RELATED"/>
    <property type="match status" value="1"/>
</dbReference>
<sequence length="2979" mass="325363">MSNGDSSQTGDQANLDITAVKQALASSSTNVRITQLRSIEEKLTQKSLDNASIARLTQLLFGTYAFYADRQSRLSVQKCLVALISAGVDSKTIAPLITALRKESQKHGIAPTNAFVLVEWCSLFMQHLDASLWDQFASDIILTDADALDKCHQPTSRKSVAHSAIIVTRRGFRKLLSSPESSEKRLSSSVDILATKGAQSTPRNAVLLGVIAGVSARKDHLRPVLDTLKPKYYDFFTREIIGSRVAVPEHVVLGLGDFFASFATPEEFSKELVPALEKGLLRAPEVTLGGVVTPLVRALPDSFDLSRVLEQNLLKPLLSNAKSTNAAIRAGALDAFRALVQRSNDTASLEKVVNEIASPLKAGKLASPDHRTLHAQMLESTPLSTSSAEQIATAVATIAAKEGNEGALASETSALANAVAFLLAQDSEVPKSVLESVTKGLSEKKIPSRKYWLLRVGSILQSLAGAQSVSPGMVAFVEAVVPKLVTTFTEVTANAASAAQSGLVVGAYILTAVSPHIHRLLPGSTAESYLTKSSVTKQSLSLDPKSSFLLSHRIYSKVTANEDLGWFARALSSVFQSLEQNVDKQVALAWSEAFIHLIIAHSVPATVQQETSKLLSDLYVHNPRSVSNCIVNGLWDYLERVGSGEKEQSSNAHNLIQVVKSICLTPTDIEKSGQSVAKEDLESQANSLLVLARPELIPRASWIDLCLRMELDPGNLVTKYQDELMNEIEARTSFDQKNEVVKKAAYNAAADLAFVAPETVIPRLLDTLRRDLNVEQLQDVGPVEAAIYRTAEGTAFIDVLAKKSQQVLDKNNKDYDILKWEEELRGQLEKKKGQQKKLTPEENAKVNAQLKKESQIRQSITQTVARLLRGIGIIRSLATGPPTDATQWLGTAVSLLVGIMDAGATLITGDAAPLAYITCAEKVTERLGSMRPFVGIAALRLRDVSLSENYQEEAVEDLITRVLYRLRFAGEQRPFDSVSLIYALPLVLDLLRKGGVGSSADDADAQLVLAIEFLSYHTDVCADEAVPRAELLSVLISSMQAYAQHYKLLKDCFADMCRCIAPNMDTEEMMVLAKGTLVPETRVRSTVLQSISAEVDMSELGHSDEIWIAAHDDEEENQDLGREILEESGFEITEGVPLRLLPFLESKDGQLRRSTARALAEAVSLHQGTLEAVLEQLKSTYAELAKPRVQQLDEFGMPKKMDLSDPWEGRQGIATAFKELASVIDANQLDPLFGFLISAGPLGDKNGAVRSEMLDASIKAIEIHGKTILDQLMSKFEQTLEQPDTNSDAADRVNEAVIIMYGALARHLSPGDPKIPIVIDRLVATLSTPSETVQYAIAECLPPLIQACPDQSSKYFGQIMEQLLSSKKYAVQRGSAYGLAGLVMGRGIASLREYRIISTLTDAMENKKEANQREAALLAYELLSTMLGRVFEPYVIQIVPQLLTGFGDANANVRDACLAAAKACFAKLSSYGVKKIMPTLLYGLDEQQWRSKKGACDLLGAMAYLDPQQLANSLPDIIPPLTGVLNDSHKEVRAAANRSLKRFGEVINNPEIKSLVDIILKALSDPTKYTDEALDSLIKVQFVHYLDAPSLALVTRILQRGLADRSNTKRKAAQVIGSLAHLTEKKDVVMHLPVLVAGLKVAVVDPVPTTRATASRALGSLVEKLGEDTLPDLIPGLMQTLKSDTGAGDRLGSAQALSEVLAGLGTTRLEETLPTILQNVESSKPAVREGFMSLFIFLPVCFGNSFSNYLGRIVPPILAGLADDIESIRETALRAGRLLVKNFAARAVDLLLPELERGLADDSYRIRLSSVELVGDLLFNLTGIKAGTDAEDIEDDENIKEAGASLKETLGEEKRNKILSALYVCRCDTAGAVRSAAIAVWKVLVHSPRTLKELVPTLTQLLIRRLGSSNMEHKVIASNALGELIRKAGDGVLSSLLPTLEEGLQTSVDVDAKQGICLALRELISSASPEALEDHEKTLISVVRTALTDSDEDVREAAAEAFDSLQQIFGKRAVDQVLPFLLNLLRSEGEADNALQALLTLLTETTRSNIILPNLIPTLTTPPISSFDAKALASLSKVAGPAMNRRLPNIINSLMDNEINCKEDGLREELATSFDTVIQSIDEYDGLNTVMNVLLQLLKHEDHRRRAATAHHMGNFFAAASVDYSRYNQDIIRSLLNSFDDRDADVVKAAWAALSAFTKKLRKEEMESLVISTRQTLQRIGVAGANLRGFELPKGINAILPIFLQGLMNGTADQRVQAALGISDIIDRTSEASLKPFVTQITGPLIRVVSERATEVKSAILLTLNNLLDKMPAALKPFLPQLQRTFAKSLADPSSETLRTRAAKALGTLIKYTPRIDPLIAELVTGSKTADPGVKTAMLKALYEVISKAGANMGEASRASVLSLIDMDTDERDETMTITNAKLLGALIKNVPEEAALGLLKNRVATTHFTHSSVLALNSVLAESPDALLQSSLADDLPDLLCQGITNKNVFVADNCILATGKYLLSDSAKTFETTKGIFEALASVIQPGNATDSRRLALVVVRTVSRKDMEMVRPHVALLAQPIFASVRDPVIPVKLAAEAAFVELFNVADEESRIFDKFMAGPGADLAPNTKRSMGDYFKRVAMRLGSQARERREAEGGQGGLGLSNDEAEDEKEIWSVEYVLYAGIHVTYGHVHVTRLEPSPLSAPTPFESRTEILDCLATNPSASSNIIEDPAVTTNDNQDVSLTERSEGRECDAEGVLEIVHELGTNAFDGFVHGLGAWENLQHQSSSSSYYIRGDWWLIDNFLYDYRVNLRTQKRLASSVIGCGKRKIWLDPNEQSEISNANSRQTIRKLISDGLIIRKPVTQHSRSRARELNLARREGRHRGYGKRKGTADARMPSQVLWMRRLRVLRRLLVKYRASGKIDKHLYHELYHSSKGNAFKHKRALVEHIHRAKAEKARETALQEEMDAKRAKNKAARERKQERAVAKRNALLAEE</sequence>
<feature type="region of interest" description="Disordered" evidence="8">
    <location>
        <begin position="2943"/>
        <end position="2979"/>
    </location>
</feature>
<evidence type="ECO:0000313" key="12">
    <source>
        <dbReference type="Proteomes" id="UP000265631"/>
    </source>
</evidence>
<dbReference type="GO" id="GO:0006412">
    <property type="term" value="P:translation"/>
    <property type="evidence" value="ECO:0007669"/>
    <property type="project" value="InterPro"/>
</dbReference>
<dbReference type="InterPro" id="IPR021133">
    <property type="entry name" value="HEAT_type_2"/>
</dbReference>
<evidence type="ECO:0000256" key="3">
    <source>
        <dbReference type="ARBA" id="ARBA00022737"/>
    </source>
</evidence>
<dbReference type="PROSITE" id="PS50077">
    <property type="entry name" value="HEAT_REPEAT"/>
    <property type="match status" value="2"/>
</dbReference>
<gene>
    <name evidence="11" type="ORF">FIE12Z_6549</name>
</gene>
<dbReference type="InterPro" id="IPR016024">
    <property type="entry name" value="ARM-type_fold"/>
</dbReference>
<feature type="compositionally biased region" description="Basic and acidic residues" evidence="8">
    <location>
        <begin position="2943"/>
        <end position="2969"/>
    </location>
</feature>
<name>A0A395MNU5_9HYPO</name>
<comment type="similarity">
    <text evidence="2 7">Belongs to the eukaryotic ribosomal protein eL19 family.</text>
</comment>
<dbReference type="InterPro" id="IPR034085">
    <property type="entry name" value="TOG"/>
</dbReference>
<dbReference type="GO" id="GO:0034198">
    <property type="term" value="P:cellular response to amino acid starvation"/>
    <property type="evidence" value="ECO:0007669"/>
    <property type="project" value="TreeGrafter"/>
</dbReference>
<dbReference type="SUPFAM" id="SSF48371">
    <property type="entry name" value="ARM repeat"/>
    <property type="match status" value="3"/>
</dbReference>
<dbReference type="GO" id="GO:0022625">
    <property type="term" value="C:cytosolic large ribosomal subunit"/>
    <property type="evidence" value="ECO:0007669"/>
    <property type="project" value="InterPro"/>
</dbReference>
<dbReference type="InterPro" id="IPR057259">
    <property type="entry name" value="Ribosomal_L19e"/>
</dbReference>
<comment type="similarity">
    <text evidence="1">Belongs to the GCN1 family.</text>
</comment>
<dbReference type="FunFam" id="1.25.10.10:FF:000090">
    <property type="entry name" value="eIF-2-alpha kinase activator GCN1"/>
    <property type="match status" value="1"/>
</dbReference>
<dbReference type="InterPro" id="IPR056809">
    <property type="entry name" value="HEAT_GCN1_fung"/>
</dbReference>
<dbReference type="InterPro" id="IPR035970">
    <property type="entry name" value="60S_ribosomal_eL19_sf"/>
</dbReference>
<dbReference type="Pfam" id="PF01280">
    <property type="entry name" value="Ribosomal_L19e"/>
    <property type="match status" value="1"/>
</dbReference>
<dbReference type="Gene3D" id="1.25.10.10">
    <property type="entry name" value="Leucine-rich Repeat Variant"/>
    <property type="match status" value="6"/>
</dbReference>
<evidence type="ECO:0000313" key="11">
    <source>
        <dbReference type="EMBL" id="RFN49215.1"/>
    </source>
</evidence>
<dbReference type="InterPro" id="IPR015972">
    <property type="entry name" value="Ribosomal_eL19_dom1"/>
</dbReference>
<evidence type="ECO:0000256" key="8">
    <source>
        <dbReference type="SAM" id="MobiDB-lite"/>
    </source>
</evidence>
<dbReference type="FunFam" id="1.10.1200.240:FF:000001">
    <property type="entry name" value="Ribosomal protein L19"/>
    <property type="match status" value="1"/>
</dbReference>
<keyword evidence="3" id="KW-0677">Repeat</keyword>
<proteinExistence type="inferred from homology"/>
<keyword evidence="5 7" id="KW-0687">Ribonucleoprotein</keyword>
<dbReference type="FunFam" id="1.10.1650.10:FF:000001">
    <property type="entry name" value="Ribosomal protein L19"/>
    <property type="match status" value="1"/>
</dbReference>
<dbReference type="SMART" id="SM01349">
    <property type="entry name" value="TOG"/>
    <property type="match status" value="2"/>
</dbReference>
<dbReference type="InterPro" id="IPR023638">
    <property type="entry name" value="Ribosomal_eL19_CS"/>
</dbReference>
<dbReference type="Pfam" id="PF24987">
    <property type="entry name" value="HEAT_EF3_N"/>
    <property type="match status" value="1"/>
</dbReference>
<evidence type="ECO:0000256" key="1">
    <source>
        <dbReference type="ARBA" id="ARBA00007366"/>
    </source>
</evidence>
<keyword evidence="4 7" id="KW-0689">Ribosomal protein</keyword>
<evidence type="ECO:0000259" key="9">
    <source>
        <dbReference type="SMART" id="SM01349"/>
    </source>
</evidence>
<dbReference type="Gene3D" id="1.10.1650.10">
    <property type="match status" value="1"/>
</dbReference>
<dbReference type="PANTHER" id="PTHR23346:SF7">
    <property type="entry name" value="STALLED RIBOSOME SENSOR GCN1"/>
    <property type="match status" value="1"/>
</dbReference>
<accession>A0A395MNU5</accession>
<dbReference type="SMART" id="SM01416">
    <property type="entry name" value="Ribosomal_L19e"/>
    <property type="match status" value="1"/>
</dbReference>
<dbReference type="Pfam" id="PF10274">
    <property type="entry name" value="ParcG"/>
    <property type="match status" value="1"/>
</dbReference>
<dbReference type="InterPro" id="IPR057546">
    <property type="entry name" value="HEAT_GCN1"/>
</dbReference>
<dbReference type="PROSITE" id="PS00526">
    <property type="entry name" value="RIBOSOMAL_L19E"/>
    <property type="match status" value="1"/>
</dbReference>
<dbReference type="InterPro" id="IPR019399">
    <property type="entry name" value="Parkin_co-regulated_protein"/>
</dbReference>
<dbReference type="InterPro" id="IPR056810">
    <property type="entry name" value="GNC1-like_N"/>
</dbReference>
<dbReference type="Pfam" id="PF24916">
    <property type="entry name" value="HEAT_GCN1_fung"/>
    <property type="match status" value="1"/>
</dbReference>
<dbReference type="CDD" id="cd01417">
    <property type="entry name" value="Ribosomal_L19e_E"/>
    <property type="match status" value="1"/>
</dbReference>
<dbReference type="Pfam" id="PF25801">
    <property type="entry name" value="HEAT_GCN1_C_2"/>
    <property type="match status" value="1"/>
</dbReference>
<dbReference type="SUPFAM" id="SSF48140">
    <property type="entry name" value="Ribosomal protein L19 (L19e)"/>
    <property type="match status" value="1"/>
</dbReference>
<dbReference type="Pfam" id="PF25476">
    <property type="entry name" value="Ribosomal_L19e_C"/>
    <property type="match status" value="1"/>
</dbReference>
<dbReference type="InterPro" id="IPR022716">
    <property type="entry name" value="Gcn1_N"/>
</dbReference>
<dbReference type="STRING" id="2594813.A0A395MNU5"/>
<dbReference type="Gene3D" id="1.10.1200.240">
    <property type="match status" value="1"/>
</dbReference>
<dbReference type="Pfam" id="PF21040">
    <property type="entry name" value="CEP104-like_TOG"/>
    <property type="match status" value="1"/>
</dbReference>
<dbReference type="InterPro" id="IPR057260">
    <property type="entry name" value="Ribosomal_L19e_C"/>
</dbReference>
<dbReference type="InterPro" id="IPR000196">
    <property type="entry name" value="Ribosomal_eL19_dom"/>
</dbReference>
<evidence type="ECO:0000256" key="6">
    <source>
        <dbReference type="PROSITE-ProRule" id="PRU00103"/>
    </source>
</evidence>
<dbReference type="GO" id="GO:0030295">
    <property type="term" value="F:protein kinase activator activity"/>
    <property type="evidence" value="ECO:0007669"/>
    <property type="project" value="UniProtKB-ARBA"/>
</dbReference>
<evidence type="ECO:0000256" key="7">
    <source>
        <dbReference type="RuleBase" id="RU000574"/>
    </source>
</evidence>
<evidence type="ECO:0000256" key="5">
    <source>
        <dbReference type="ARBA" id="ARBA00023274"/>
    </source>
</evidence>
<comment type="caution">
    <text evidence="11">The sequence shown here is derived from an EMBL/GenBank/DDBJ whole genome shotgun (WGS) entry which is preliminary data.</text>
</comment>
<dbReference type="GO" id="GO:0003735">
    <property type="term" value="F:structural constituent of ribosome"/>
    <property type="evidence" value="ECO:0007669"/>
    <property type="project" value="InterPro"/>
</dbReference>
<feature type="repeat" description="HEAT" evidence="6">
    <location>
        <begin position="1517"/>
        <end position="1555"/>
    </location>
</feature>
<feature type="region of interest" description="Disordered" evidence="8">
    <location>
        <begin position="2630"/>
        <end position="2650"/>
    </location>
</feature>
<organism evidence="11 12">
    <name type="scientific">Fusarium flagelliforme</name>
    <dbReference type="NCBI Taxonomy" id="2675880"/>
    <lineage>
        <taxon>Eukaryota</taxon>
        <taxon>Fungi</taxon>
        <taxon>Dikarya</taxon>
        <taxon>Ascomycota</taxon>
        <taxon>Pezizomycotina</taxon>
        <taxon>Sordariomycetes</taxon>
        <taxon>Hypocreomycetidae</taxon>
        <taxon>Hypocreales</taxon>
        <taxon>Nectriaceae</taxon>
        <taxon>Fusarium</taxon>
        <taxon>Fusarium incarnatum-equiseti species complex</taxon>
    </lineage>
</organism>
<evidence type="ECO:0000256" key="4">
    <source>
        <dbReference type="ARBA" id="ARBA00022980"/>
    </source>
</evidence>
<evidence type="ECO:0000256" key="2">
    <source>
        <dbReference type="ARBA" id="ARBA00011082"/>
    </source>
</evidence>
<dbReference type="Pfam" id="PF24993">
    <property type="entry name" value="GNC1_N"/>
    <property type="match status" value="1"/>
</dbReference>
<dbReference type="NCBIfam" id="NF006343">
    <property type="entry name" value="PRK08570.1"/>
    <property type="match status" value="1"/>
</dbReference>
<evidence type="ECO:0000259" key="10">
    <source>
        <dbReference type="SMART" id="SM01416"/>
    </source>
</evidence>
<dbReference type="InterPro" id="IPR033935">
    <property type="entry name" value="Ribosomal_eL19_euk"/>
</dbReference>
<feature type="domain" description="TOG" evidence="9">
    <location>
        <begin position="1340"/>
        <end position="1576"/>
    </location>
</feature>
<reference evidence="11 12" key="1">
    <citation type="journal article" date="2018" name="PLoS Pathog.">
        <title>Evolution of structural diversity of trichothecenes, a family of toxins produced by plant pathogenic and entomopathogenic fungi.</title>
        <authorList>
            <person name="Proctor R.H."/>
            <person name="McCormick S.P."/>
            <person name="Kim H.S."/>
            <person name="Cardoza R.E."/>
            <person name="Stanley A.M."/>
            <person name="Lindo L."/>
            <person name="Kelly A."/>
            <person name="Brown D.W."/>
            <person name="Lee T."/>
            <person name="Vaughan M.M."/>
            <person name="Alexander N.J."/>
            <person name="Busman M."/>
            <person name="Gutierrez S."/>
        </authorList>
    </citation>
    <scope>NUCLEOTIDE SEQUENCE [LARGE SCALE GENOMIC DNA]</scope>
    <source>
        <strain evidence="11 12">NRRL 13405</strain>
    </source>
</reference>
<dbReference type="Pfam" id="PF23271">
    <property type="entry name" value="HEAT_GCN1"/>
    <property type="match status" value="1"/>
</dbReference>
<dbReference type="InterPro" id="IPR011989">
    <property type="entry name" value="ARM-like"/>
</dbReference>
<keyword evidence="12" id="KW-1185">Reference proteome</keyword>
<dbReference type="Pfam" id="PF24984">
    <property type="entry name" value="HEAT_EF3_GNC1"/>
    <property type="match status" value="1"/>
</dbReference>
<feature type="repeat" description="HEAT" evidence="6">
    <location>
        <begin position="1979"/>
        <end position="2016"/>
    </location>
</feature>
<dbReference type="Pfam" id="PF12074">
    <property type="entry name" value="Gcn1_N"/>
    <property type="match status" value="1"/>
</dbReference>
<feature type="domain" description="Large ribosomal subunit protein eL19" evidence="10">
    <location>
        <begin position="2794"/>
        <end position="2937"/>
    </location>
</feature>
<protein>
    <recommendedName>
        <fullName evidence="7">Ribosomal protein L19</fullName>
    </recommendedName>
</protein>
<dbReference type="GO" id="GO:1904688">
    <property type="term" value="P:regulation of cytoplasmic translational initiation"/>
    <property type="evidence" value="ECO:0007669"/>
    <property type="project" value="UniProtKB-ARBA"/>
</dbReference>
<dbReference type="EMBL" id="PXXK01000182">
    <property type="protein sequence ID" value="RFN49215.1"/>
    <property type="molecule type" value="Genomic_DNA"/>
</dbReference>
<feature type="domain" description="TOG" evidence="9">
    <location>
        <begin position="1660"/>
        <end position="1876"/>
    </location>
</feature>